<protein>
    <submittedName>
        <fullName evidence="2">Uncharacterized protein</fullName>
    </submittedName>
</protein>
<keyword evidence="3" id="KW-1185">Reference proteome</keyword>
<reference evidence="3" key="1">
    <citation type="submission" date="2016-10" db="EMBL/GenBank/DDBJ databases">
        <authorList>
            <person name="Varghese N."/>
            <person name="Submissions S."/>
        </authorList>
    </citation>
    <scope>NUCLEOTIDE SEQUENCE [LARGE SCALE GENOMIC DNA]</scope>
    <source>
        <strain evidence="3">GAS369</strain>
    </source>
</reference>
<dbReference type="EMBL" id="LT629750">
    <property type="protein sequence ID" value="SDT46861.1"/>
    <property type="molecule type" value="Genomic_DNA"/>
</dbReference>
<keyword evidence="1" id="KW-0472">Membrane</keyword>
<dbReference type="Proteomes" id="UP000243904">
    <property type="component" value="Chromosome I"/>
</dbReference>
<proteinExistence type="predicted"/>
<accession>A0A1H2ALR9</accession>
<evidence type="ECO:0000313" key="2">
    <source>
        <dbReference type="EMBL" id="SDT46861.1"/>
    </source>
</evidence>
<gene>
    <name evidence="2" type="ORF">SAMN05444158_6271</name>
</gene>
<organism evidence="2 3">
    <name type="scientific">Bradyrhizobium canariense</name>
    <dbReference type="NCBI Taxonomy" id="255045"/>
    <lineage>
        <taxon>Bacteria</taxon>
        <taxon>Pseudomonadati</taxon>
        <taxon>Pseudomonadota</taxon>
        <taxon>Alphaproteobacteria</taxon>
        <taxon>Hyphomicrobiales</taxon>
        <taxon>Nitrobacteraceae</taxon>
        <taxon>Bradyrhizobium</taxon>
    </lineage>
</organism>
<evidence type="ECO:0000256" key="1">
    <source>
        <dbReference type="SAM" id="Phobius"/>
    </source>
</evidence>
<name>A0A1H2ALR9_9BRAD</name>
<sequence>MTLLIHHDARSDHRVRRALETDPGKTRTEAARATAKRGVIRSAITMLLIMTALVGIIALKTEIYLARLTSPRLTSAELVDSAKTKVATAIADGGQAKAGQR</sequence>
<keyword evidence="1" id="KW-1133">Transmembrane helix</keyword>
<evidence type="ECO:0000313" key="3">
    <source>
        <dbReference type="Proteomes" id="UP000243904"/>
    </source>
</evidence>
<dbReference type="AlphaFoldDB" id="A0A1H2ALR9"/>
<feature type="transmembrane region" description="Helical" evidence="1">
    <location>
        <begin position="39"/>
        <end position="59"/>
    </location>
</feature>
<keyword evidence="1" id="KW-0812">Transmembrane</keyword>